<accession>S8EBN0</accession>
<sequence length="114" mass="11261">MELSRASPPSSAASGAALTPNSSGARNLPSPHLLHRLHGGSSIPFLHAPHVSAASSPPSASHGAAAASQGGRVDASLAMATSGSEEQPSTSKQAAAGGEPPVAVKRSTKDRHTK</sequence>
<evidence type="ECO:0000313" key="2">
    <source>
        <dbReference type="EMBL" id="EPS69937.1"/>
    </source>
</evidence>
<evidence type="ECO:0000256" key="1">
    <source>
        <dbReference type="SAM" id="MobiDB-lite"/>
    </source>
</evidence>
<feature type="compositionally biased region" description="Low complexity" evidence="1">
    <location>
        <begin position="47"/>
        <end position="68"/>
    </location>
</feature>
<keyword evidence="3" id="KW-1185">Reference proteome</keyword>
<comment type="caution">
    <text evidence="2">The sequence shown here is derived from an EMBL/GenBank/DDBJ whole genome shotgun (WGS) entry which is preliminary data.</text>
</comment>
<protein>
    <submittedName>
        <fullName evidence="2">Uncharacterized protein</fullName>
    </submittedName>
</protein>
<name>S8EBN0_9LAMI</name>
<proteinExistence type="predicted"/>
<dbReference type="EMBL" id="AUSU01001894">
    <property type="protein sequence ID" value="EPS69937.1"/>
    <property type="molecule type" value="Genomic_DNA"/>
</dbReference>
<feature type="region of interest" description="Disordered" evidence="1">
    <location>
        <begin position="1"/>
        <end position="114"/>
    </location>
</feature>
<organism evidence="2 3">
    <name type="scientific">Genlisea aurea</name>
    <dbReference type="NCBI Taxonomy" id="192259"/>
    <lineage>
        <taxon>Eukaryota</taxon>
        <taxon>Viridiplantae</taxon>
        <taxon>Streptophyta</taxon>
        <taxon>Embryophyta</taxon>
        <taxon>Tracheophyta</taxon>
        <taxon>Spermatophyta</taxon>
        <taxon>Magnoliopsida</taxon>
        <taxon>eudicotyledons</taxon>
        <taxon>Gunneridae</taxon>
        <taxon>Pentapetalae</taxon>
        <taxon>asterids</taxon>
        <taxon>lamiids</taxon>
        <taxon>Lamiales</taxon>
        <taxon>Lentibulariaceae</taxon>
        <taxon>Genlisea</taxon>
    </lineage>
</organism>
<feature type="non-terminal residue" evidence="2">
    <location>
        <position position="114"/>
    </location>
</feature>
<feature type="compositionally biased region" description="Polar residues" evidence="1">
    <location>
        <begin position="79"/>
        <end position="93"/>
    </location>
</feature>
<gene>
    <name evidence="2" type="ORF">M569_04829</name>
</gene>
<evidence type="ECO:0000313" key="3">
    <source>
        <dbReference type="Proteomes" id="UP000015453"/>
    </source>
</evidence>
<reference evidence="2 3" key="1">
    <citation type="journal article" date="2013" name="BMC Genomics">
        <title>The miniature genome of a carnivorous plant Genlisea aurea contains a low number of genes and short non-coding sequences.</title>
        <authorList>
            <person name="Leushkin E.V."/>
            <person name="Sutormin R.A."/>
            <person name="Nabieva E.R."/>
            <person name="Penin A.A."/>
            <person name="Kondrashov A.S."/>
            <person name="Logacheva M.D."/>
        </authorList>
    </citation>
    <scope>NUCLEOTIDE SEQUENCE [LARGE SCALE GENOMIC DNA]</scope>
</reference>
<feature type="compositionally biased region" description="Low complexity" evidence="1">
    <location>
        <begin position="1"/>
        <end position="17"/>
    </location>
</feature>
<dbReference type="AlphaFoldDB" id="S8EBN0"/>
<dbReference type="Proteomes" id="UP000015453">
    <property type="component" value="Unassembled WGS sequence"/>
</dbReference>